<dbReference type="Proteomes" id="UP000214606">
    <property type="component" value="Chromosome"/>
</dbReference>
<feature type="transmembrane region" description="Helical" evidence="1">
    <location>
        <begin position="9"/>
        <end position="28"/>
    </location>
</feature>
<feature type="transmembrane region" description="Helical" evidence="1">
    <location>
        <begin position="160"/>
        <end position="182"/>
    </location>
</feature>
<organism evidence="3 4">
    <name type="scientific">Aeribacillus pallidus</name>
    <dbReference type="NCBI Taxonomy" id="33936"/>
    <lineage>
        <taxon>Bacteria</taxon>
        <taxon>Bacillati</taxon>
        <taxon>Bacillota</taxon>
        <taxon>Bacilli</taxon>
        <taxon>Bacillales</taxon>
        <taxon>Bacillaceae</taxon>
        <taxon>Aeribacillus</taxon>
    </lineage>
</organism>
<evidence type="ECO:0000313" key="3">
    <source>
        <dbReference type="EMBL" id="KZN94693.1"/>
    </source>
</evidence>
<keyword evidence="1" id="KW-1133">Transmembrane helix</keyword>
<feature type="transmembrane region" description="Helical" evidence="1">
    <location>
        <begin position="93"/>
        <end position="116"/>
    </location>
</feature>
<dbReference type="Proteomes" id="UP000076476">
    <property type="component" value="Unassembled WGS sequence"/>
</dbReference>
<dbReference type="EMBL" id="CP017703">
    <property type="protein sequence ID" value="ASS91041.1"/>
    <property type="molecule type" value="Genomic_DNA"/>
</dbReference>
<protein>
    <submittedName>
        <fullName evidence="3">Uncharacterized protein</fullName>
    </submittedName>
</protein>
<dbReference type="AlphaFoldDB" id="A0A167YY96"/>
<keyword evidence="4" id="KW-1185">Reference proteome</keyword>
<name>A0A167YY96_9BACI</name>
<feature type="transmembrane region" description="Helical" evidence="1">
    <location>
        <begin position="48"/>
        <end position="81"/>
    </location>
</feature>
<evidence type="ECO:0000256" key="1">
    <source>
        <dbReference type="SAM" id="Phobius"/>
    </source>
</evidence>
<evidence type="ECO:0000313" key="2">
    <source>
        <dbReference type="EMBL" id="ASS91041.1"/>
    </source>
</evidence>
<evidence type="ECO:0000313" key="4">
    <source>
        <dbReference type="Proteomes" id="UP000076476"/>
    </source>
</evidence>
<evidence type="ECO:0000313" key="5">
    <source>
        <dbReference type="Proteomes" id="UP000214606"/>
    </source>
</evidence>
<keyword evidence="1" id="KW-0812">Transmembrane</keyword>
<dbReference type="KEGG" id="apak:AP3564_13130"/>
<accession>A0A167YY96</accession>
<dbReference type="OrthoDB" id="9972225at2"/>
<dbReference type="EMBL" id="LWBR01000079">
    <property type="protein sequence ID" value="KZN94693.1"/>
    <property type="molecule type" value="Genomic_DNA"/>
</dbReference>
<gene>
    <name evidence="2" type="ORF">AP3564_13130</name>
    <name evidence="3" type="ORF">AZI98_18505</name>
</gene>
<feature type="transmembrane region" description="Helical" evidence="1">
    <location>
        <begin position="128"/>
        <end position="148"/>
    </location>
</feature>
<proteinExistence type="predicted"/>
<dbReference type="STRING" id="33936.AZI98_18505"/>
<reference evidence="2 5" key="2">
    <citation type="submission" date="2016-10" db="EMBL/GenBank/DDBJ databases">
        <title>The whole genome sequencing and assembly of Aeribacillus pallidus KCTC3564 strain.</title>
        <authorList>
            <person name="Lee Y.-J."/>
            <person name="Park M.-K."/>
            <person name="Yi H."/>
            <person name="Bahn Y.-S."/>
            <person name="Kim J.F."/>
            <person name="Lee D.-W."/>
        </authorList>
    </citation>
    <scope>NUCLEOTIDE SEQUENCE [LARGE SCALE GENOMIC DNA]</scope>
    <source>
        <strain evidence="2 5">KCTC3564</strain>
    </source>
</reference>
<reference evidence="3 4" key="1">
    <citation type="submission" date="2016-04" db="EMBL/GenBank/DDBJ databases">
        <title>Draft genome sequence of Aeribacillus pallidus 8m3 from petroleum reservoir.</title>
        <authorList>
            <person name="Poltaraus A.B."/>
            <person name="Nazina T.N."/>
            <person name="Tourova T.P."/>
            <person name="Malakho S.M."/>
            <person name="Korshunova A.V."/>
            <person name="Sokolova D.S."/>
        </authorList>
    </citation>
    <scope>NUCLEOTIDE SEQUENCE [LARGE SCALE GENOMIC DNA]</scope>
    <source>
        <strain evidence="3 4">8m3</strain>
    </source>
</reference>
<keyword evidence="1" id="KW-0472">Membrane</keyword>
<sequence length="185" mass="21036">MLKLKNERIINLLSFCLLVLAVVANSFFSIKQFQVIEQFDKLQASFPLFAHSFVAALLILIQLIAGITVIIIETIFVTYITNVMTNKKFTFSNFLSAIIFANLVSILLNMTIISLAGFNQLQDIQWLGWFPGSQILLVVFFYLYLSYLDSSTSISLKIRLCTIIFSTTYGLTLIIQTFMTVVQFQ</sequence>
<dbReference type="RefSeq" id="WP_063389719.1">
    <property type="nucleotide sequence ID" value="NZ_CP017703.1"/>
</dbReference>